<dbReference type="Pfam" id="PF14332">
    <property type="entry name" value="DUF4388"/>
    <property type="match status" value="1"/>
</dbReference>
<dbReference type="Pfam" id="PF00072">
    <property type="entry name" value="Response_reg"/>
    <property type="match status" value="2"/>
</dbReference>
<dbReference type="GO" id="GO:0000160">
    <property type="term" value="P:phosphorelay signal transduction system"/>
    <property type="evidence" value="ECO:0007669"/>
    <property type="project" value="InterPro"/>
</dbReference>
<keyword evidence="1 2" id="KW-0597">Phosphoprotein</keyword>
<dbReference type="Proteomes" id="UP000288096">
    <property type="component" value="Unassembled WGS sequence"/>
</dbReference>
<dbReference type="PANTHER" id="PTHR44591">
    <property type="entry name" value="STRESS RESPONSE REGULATOR PROTEIN 1"/>
    <property type="match status" value="1"/>
</dbReference>
<gene>
    <name evidence="6" type="ORF">DENIS_0080</name>
</gene>
<keyword evidence="3" id="KW-0802">TPR repeat</keyword>
<organism evidence="6 7">
    <name type="scientific">Desulfonema ishimotonii</name>
    <dbReference type="NCBI Taxonomy" id="45657"/>
    <lineage>
        <taxon>Bacteria</taxon>
        <taxon>Pseudomonadati</taxon>
        <taxon>Thermodesulfobacteriota</taxon>
        <taxon>Desulfobacteria</taxon>
        <taxon>Desulfobacterales</taxon>
        <taxon>Desulfococcaceae</taxon>
        <taxon>Desulfonema</taxon>
    </lineage>
</organism>
<feature type="repeat" description="TPR" evidence="3">
    <location>
        <begin position="378"/>
        <end position="411"/>
    </location>
</feature>
<dbReference type="SUPFAM" id="SSF52172">
    <property type="entry name" value="CheY-like"/>
    <property type="match status" value="2"/>
</dbReference>
<dbReference type="InterPro" id="IPR019734">
    <property type="entry name" value="TPR_rpt"/>
</dbReference>
<feature type="region of interest" description="Disordered" evidence="4">
    <location>
        <begin position="436"/>
        <end position="459"/>
    </location>
</feature>
<evidence type="ECO:0000313" key="7">
    <source>
        <dbReference type="Proteomes" id="UP000288096"/>
    </source>
</evidence>
<dbReference type="CDD" id="cd17546">
    <property type="entry name" value="REC_hyHK_CKI1_RcsC-like"/>
    <property type="match status" value="1"/>
</dbReference>
<dbReference type="Gene3D" id="3.40.50.2300">
    <property type="match status" value="2"/>
</dbReference>
<feature type="domain" description="Response regulatory" evidence="5">
    <location>
        <begin position="462"/>
        <end position="578"/>
    </location>
</feature>
<dbReference type="InterPro" id="IPR011990">
    <property type="entry name" value="TPR-like_helical_dom_sf"/>
</dbReference>
<dbReference type="PANTHER" id="PTHR44591:SF3">
    <property type="entry name" value="RESPONSE REGULATORY DOMAIN-CONTAINING PROTEIN"/>
    <property type="match status" value="1"/>
</dbReference>
<evidence type="ECO:0000256" key="4">
    <source>
        <dbReference type="SAM" id="MobiDB-lite"/>
    </source>
</evidence>
<sequence>MALKTILVVDDEKMILRLATEALESQGEDFNVMTALNGKQAVQILNSTRVDLVLTDLKMPVMDGYELLSYMSKNYRNTPIIVMTGFGSPEIGKRLKQKGVLHYIEKPFEIDDLKEKVSAVFTEKSKGYIHGFTLANFLQAVEVEQKTLTLRIRSKGRVGYLYLEKGELTDAENDDGLKGETAAIAILCWDNAEIELKGIHNRDRTIDASLMHILLEASKLKDENSENKRDTTEDLLNEAIRLAEAHHFKEARNHIARYLKQRPRNPIGWLWYSRIIIHIRTIEMALKNAIRIAPENPEIMEDVRKLKLAREQPGASGQVRRCPFCWFPMNIKAVQCPFCKSHLFIHNSFFSSLGHADAAILERAIERYMKVISREKNINAHYFLSVAHLNLEHWEEALNLFHKTVKLAPDKEIFTEQLRALVNHMAMDATTSAFEKETRENAADGDASGEVPPPPRQAEKKKILVVEDSSTTRKVITITLSQKGYDIIEARDGLEALSRLNEEKPDLILLDIILPKMDGYKILSIIKSNAVFKEIPVIMLTSRDGFMHKVKGKLAGSAAYLTKPFDPTMLVETIEKYL</sequence>
<accession>A0A401FQ76</accession>
<evidence type="ECO:0000256" key="2">
    <source>
        <dbReference type="PROSITE-ProRule" id="PRU00169"/>
    </source>
</evidence>
<evidence type="ECO:0000313" key="6">
    <source>
        <dbReference type="EMBL" id="GBC59144.1"/>
    </source>
</evidence>
<dbReference type="SUPFAM" id="SSF48452">
    <property type="entry name" value="TPR-like"/>
    <property type="match status" value="1"/>
</dbReference>
<protein>
    <recommendedName>
        <fullName evidence="5">Response regulatory domain-containing protein</fullName>
    </recommendedName>
</protein>
<dbReference type="SMART" id="SM00448">
    <property type="entry name" value="REC"/>
    <property type="match status" value="2"/>
</dbReference>
<dbReference type="InterPro" id="IPR001789">
    <property type="entry name" value="Sig_transdc_resp-reg_receiver"/>
</dbReference>
<dbReference type="EMBL" id="BEXT01000001">
    <property type="protein sequence ID" value="GBC59144.1"/>
    <property type="molecule type" value="Genomic_DNA"/>
</dbReference>
<feature type="modified residue" description="4-aspartylphosphate" evidence="2">
    <location>
        <position position="56"/>
    </location>
</feature>
<feature type="domain" description="Response regulatory" evidence="5">
    <location>
        <begin position="5"/>
        <end position="121"/>
    </location>
</feature>
<dbReference type="PROSITE" id="PS50005">
    <property type="entry name" value="TPR"/>
    <property type="match status" value="1"/>
</dbReference>
<evidence type="ECO:0000256" key="3">
    <source>
        <dbReference type="PROSITE-ProRule" id="PRU00339"/>
    </source>
</evidence>
<evidence type="ECO:0000259" key="5">
    <source>
        <dbReference type="PROSITE" id="PS50110"/>
    </source>
</evidence>
<dbReference type="InterPro" id="IPR050595">
    <property type="entry name" value="Bact_response_regulator"/>
</dbReference>
<reference evidence="7" key="2">
    <citation type="submission" date="2019-01" db="EMBL/GenBank/DDBJ databases">
        <title>Genome sequence of Desulfonema ishimotonii strain Tokyo 01.</title>
        <authorList>
            <person name="Fukui M."/>
        </authorList>
    </citation>
    <scope>NUCLEOTIDE SEQUENCE [LARGE SCALE GENOMIC DNA]</scope>
    <source>
        <strain evidence="7">Tokyo 01</strain>
    </source>
</reference>
<evidence type="ECO:0000256" key="1">
    <source>
        <dbReference type="ARBA" id="ARBA00022553"/>
    </source>
</evidence>
<keyword evidence="7" id="KW-1185">Reference proteome</keyword>
<dbReference type="OrthoDB" id="5487947at2"/>
<reference evidence="7" key="1">
    <citation type="submission" date="2017-11" db="EMBL/GenBank/DDBJ databases">
        <authorList>
            <person name="Watanabe M."/>
            <person name="Kojima H."/>
        </authorList>
    </citation>
    <scope>NUCLEOTIDE SEQUENCE [LARGE SCALE GENOMIC DNA]</scope>
    <source>
        <strain evidence="7">Tokyo 01</strain>
    </source>
</reference>
<dbReference type="InterPro" id="IPR011006">
    <property type="entry name" value="CheY-like_superfamily"/>
</dbReference>
<name>A0A401FQ76_9BACT</name>
<dbReference type="InterPro" id="IPR025497">
    <property type="entry name" value="PatA-like_N"/>
</dbReference>
<dbReference type="Gene3D" id="1.25.40.10">
    <property type="entry name" value="Tetratricopeptide repeat domain"/>
    <property type="match status" value="1"/>
</dbReference>
<feature type="modified residue" description="4-aspartylphosphate" evidence="2">
    <location>
        <position position="511"/>
    </location>
</feature>
<proteinExistence type="predicted"/>
<dbReference type="AlphaFoldDB" id="A0A401FQ76"/>
<comment type="caution">
    <text evidence="6">The sequence shown here is derived from an EMBL/GenBank/DDBJ whole genome shotgun (WGS) entry which is preliminary data.</text>
</comment>
<dbReference type="PROSITE" id="PS50110">
    <property type="entry name" value="RESPONSE_REGULATORY"/>
    <property type="match status" value="2"/>
</dbReference>